<sequence>MKNQEQLWPEGEQFTLEVIIPTGLGQPEEGTESAGYEDFPVMVTFRVPAFDVVVETWRNTDPAKSFGLFRQFIAGWDQEDVLTDKALMGYLYAYPGTDEALFSAWSEYMKGRLTSMNMSFSLLSQAIN</sequence>
<name>A0AAW9C2K6_KLUCR</name>
<accession>A0AAW9C2K6</accession>
<gene>
    <name evidence="1" type="ORF">QWU01_05580</name>
</gene>
<dbReference type="Proteomes" id="UP001276300">
    <property type="component" value="Unassembled WGS sequence"/>
</dbReference>
<comment type="caution">
    <text evidence="1">The sequence shown here is derived from an EMBL/GenBank/DDBJ whole genome shotgun (WGS) entry which is preliminary data.</text>
</comment>
<evidence type="ECO:0000313" key="2">
    <source>
        <dbReference type="Proteomes" id="UP001276300"/>
    </source>
</evidence>
<organism evidence="1 2">
    <name type="scientific">Kluyvera cryocrescens</name>
    <name type="common">Kluyvera citrophila</name>
    <dbReference type="NCBI Taxonomy" id="580"/>
    <lineage>
        <taxon>Bacteria</taxon>
        <taxon>Pseudomonadati</taxon>
        <taxon>Pseudomonadota</taxon>
        <taxon>Gammaproteobacteria</taxon>
        <taxon>Enterobacterales</taxon>
        <taxon>Enterobacteriaceae</taxon>
        <taxon>Kluyvera</taxon>
    </lineage>
</organism>
<dbReference type="RefSeq" id="WP_318242313.1">
    <property type="nucleotide sequence ID" value="NZ_JAUEQX010000005.1"/>
</dbReference>
<protein>
    <submittedName>
        <fullName evidence="1">Uncharacterized protein</fullName>
    </submittedName>
</protein>
<dbReference type="EMBL" id="JAUEQX010000005">
    <property type="protein sequence ID" value="MDW3776283.1"/>
    <property type="molecule type" value="Genomic_DNA"/>
</dbReference>
<dbReference type="AlphaFoldDB" id="A0AAW9C2K6"/>
<reference evidence="1" key="1">
    <citation type="journal article" date="2023" name="J Glob Antimicrob Resist">
        <title>Emergence of NDM-1 and KPC-3 carbapenemases in Kluyvera cryocrescens: Investigating genetic heterogeneity and acquisition routes of blaNDM-1 in Enterobacterales species in Portugal.</title>
        <authorList>
            <person name="Loiodice M."/>
            <person name="Ribeiro M."/>
            <person name="Peixe L."/>
            <person name="Novais A."/>
        </authorList>
    </citation>
    <scope>NUCLEOTIDE SEQUENCE</scope>
    <source>
        <strain evidence="1">K629</strain>
    </source>
</reference>
<evidence type="ECO:0000313" key="1">
    <source>
        <dbReference type="EMBL" id="MDW3776283.1"/>
    </source>
</evidence>
<proteinExistence type="predicted"/>